<dbReference type="Pfam" id="PF00356">
    <property type="entry name" value="LacI"/>
    <property type="match status" value="1"/>
</dbReference>
<feature type="compositionally biased region" description="Basic and acidic residues" evidence="4">
    <location>
        <begin position="354"/>
        <end position="363"/>
    </location>
</feature>
<dbReference type="RefSeq" id="WP_104266279.1">
    <property type="nucleotide sequence ID" value="NZ_CP028130.1"/>
</dbReference>
<feature type="region of interest" description="Disordered" evidence="4">
    <location>
        <begin position="343"/>
        <end position="363"/>
    </location>
</feature>
<dbReference type="PANTHER" id="PTHR30146">
    <property type="entry name" value="LACI-RELATED TRANSCRIPTIONAL REPRESSOR"/>
    <property type="match status" value="1"/>
</dbReference>
<evidence type="ECO:0000256" key="3">
    <source>
        <dbReference type="ARBA" id="ARBA00023163"/>
    </source>
</evidence>
<dbReference type="Gene3D" id="1.10.260.40">
    <property type="entry name" value="lambda repressor-like DNA-binding domains"/>
    <property type="match status" value="1"/>
</dbReference>
<dbReference type="InterPro" id="IPR000843">
    <property type="entry name" value="HTH_LacI"/>
</dbReference>
<evidence type="ECO:0000313" key="6">
    <source>
        <dbReference type="EMBL" id="AZZ57052.1"/>
    </source>
</evidence>
<dbReference type="Gene3D" id="3.40.50.2300">
    <property type="match status" value="2"/>
</dbReference>
<accession>A0AAD1AGB8</accession>
<evidence type="ECO:0000259" key="5">
    <source>
        <dbReference type="PROSITE" id="PS50932"/>
    </source>
</evidence>
<keyword evidence="2" id="KW-0238">DNA-binding</keyword>
<dbReference type="GO" id="GO:0000976">
    <property type="term" value="F:transcription cis-regulatory region binding"/>
    <property type="evidence" value="ECO:0007669"/>
    <property type="project" value="TreeGrafter"/>
</dbReference>
<keyword evidence="1" id="KW-0805">Transcription regulation</keyword>
<sequence length="363" mass="38518">MPGTRSSRREQNRPTIREVAAAAGVSRQTVSNVVNAGERVAPATRSRVLEAIARLGYAPNEAARSLTSRDTRAIAVSIGRSEHDPGAVEYPFLQALVRAAGQRGIRILLVDRGDDAAGDVAALADVWNRRAADGVVLTETRLNDYRADQLVELGIPVAVFGAPWGRERVGHDWTDIDGAEGMRLGVEHLVDRGHRRIGFVGWQPDGAGGDVRAEGWSRAVRRSGLDPVLRVHAAEDSIDAGHAAAAELLRRDDRPSALSCASDSLAFGACQALTDAGLTPGVDVAVVGYDDSGIARIARPPISSLHQPLEEVAVLVLDALRRRAGTPDAEPLSRMLAPTLVVRSSSAAPAAPAARRERSGRPE</sequence>
<gene>
    <name evidence="6" type="ORF">C7V51_15100</name>
</gene>
<dbReference type="PROSITE" id="PS50932">
    <property type="entry name" value="HTH_LACI_2"/>
    <property type="match status" value="1"/>
</dbReference>
<dbReference type="SMART" id="SM00354">
    <property type="entry name" value="HTH_LACI"/>
    <property type="match status" value="1"/>
</dbReference>
<dbReference type="AlphaFoldDB" id="A0AAD1AGB8"/>
<dbReference type="InterPro" id="IPR046335">
    <property type="entry name" value="LacI/GalR-like_sensor"/>
</dbReference>
<protein>
    <submittedName>
        <fullName evidence="6">LacI family transcriptional regulator</fullName>
    </submittedName>
</protein>
<dbReference type="InterPro" id="IPR010982">
    <property type="entry name" value="Lambda_DNA-bd_dom_sf"/>
</dbReference>
<dbReference type="CDD" id="cd01392">
    <property type="entry name" value="HTH_LacI"/>
    <property type="match status" value="1"/>
</dbReference>
<proteinExistence type="predicted"/>
<evidence type="ECO:0000313" key="7">
    <source>
        <dbReference type="Proteomes" id="UP000283946"/>
    </source>
</evidence>
<dbReference type="Proteomes" id="UP000283946">
    <property type="component" value="Chromosome"/>
</dbReference>
<dbReference type="KEGG" id="ria:C7V51_15100"/>
<evidence type="ECO:0000256" key="2">
    <source>
        <dbReference type="ARBA" id="ARBA00023125"/>
    </source>
</evidence>
<dbReference type="PROSITE" id="PS00356">
    <property type="entry name" value="HTH_LACI_1"/>
    <property type="match status" value="1"/>
</dbReference>
<reference evidence="6 7" key="1">
    <citation type="submission" date="2018-03" db="EMBL/GenBank/DDBJ databases">
        <title>Bacteriophage NCPPB3778 and a type I-E CRISPR drive the evolution of the US Biological Select Agent, Rathayibacter toxicus.</title>
        <authorList>
            <person name="Davis E.W.II."/>
            <person name="Tabima J.F."/>
            <person name="Weisberg A.J."/>
            <person name="Dantas Lopes L."/>
            <person name="Wiseman M.S."/>
            <person name="Wiseman M.S."/>
            <person name="Pupko T."/>
            <person name="Belcher M.S."/>
            <person name="Sechler A.J."/>
            <person name="Tancos M.A."/>
            <person name="Schroeder B.K."/>
            <person name="Murray T.D."/>
            <person name="Luster D.G."/>
            <person name="Schneider W.L."/>
            <person name="Rogers E."/>
            <person name="Andreote F.D."/>
            <person name="Grunwald N.J."/>
            <person name="Putnam M.L."/>
            <person name="Chang J.H."/>
        </authorList>
    </citation>
    <scope>NUCLEOTIDE SEQUENCE [LARGE SCALE GENOMIC DNA]</scope>
    <source>
        <strain evidence="6 7">NCCPB 2253</strain>
    </source>
</reference>
<feature type="compositionally biased region" description="Low complexity" evidence="4">
    <location>
        <begin position="343"/>
        <end position="353"/>
    </location>
</feature>
<dbReference type="GO" id="GO:0003700">
    <property type="term" value="F:DNA-binding transcription factor activity"/>
    <property type="evidence" value="ECO:0007669"/>
    <property type="project" value="TreeGrafter"/>
</dbReference>
<organism evidence="6 7">
    <name type="scientific">Rathayibacter iranicus</name>
    <dbReference type="NCBI Taxonomy" id="59737"/>
    <lineage>
        <taxon>Bacteria</taxon>
        <taxon>Bacillati</taxon>
        <taxon>Actinomycetota</taxon>
        <taxon>Actinomycetes</taxon>
        <taxon>Micrococcales</taxon>
        <taxon>Microbacteriaceae</taxon>
        <taxon>Rathayibacter</taxon>
    </lineage>
</organism>
<evidence type="ECO:0000256" key="4">
    <source>
        <dbReference type="SAM" id="MobiDB-lite"/>
    </source>
</evidence>
<dbReference type="SUPFAM" id="SSF53822">
    <property type="entry name" value="Periplasmic binding protein-like I"/>
    <property type="match status" value="1"/>
</dbReference>
<keyword evidence="3" id="KW-0804">Transcription</keyword>
<dbReference type="PANTHER" id="PTHR30146:SF109">
    <property type="entry name" value="HTH-TYPE TRANSCRIPTIONAL REGULATOR GALS"/>
    <property type="match status" value="1"/>
</dbReference>
<dbReference type="SUPFAM" id="SSF47413">
    <property type="entry name" value="lambda repressor-like DNA-binding domains"/>
    <property type="match status" value="1"/>
</dbReference>
<dbReference type="EMBL" id="CP028130">
    <property type="protein sequence ID" value="AZZ57052.1"/>
    <property type="molecule type" value="Genomic_DNA"/>
</dbReference>
<dbReference type="InterPro" id="IPR028082">
    <property type="entry name" value="Peripla_BP_I"/>
</dbReference>
<name>A0AAD1AGB8_9MICO</name>
<feature type="domain" description="HTH lacI-type" evidence="5">
    <location>
        <begin position="14"/>
        <end position="68"/>
    </location>
</feature>
<evidence type="ECO:0000256" key="1">
    <source>
        <dbReference type="ARBA" id="ARBA00023015"/>
    </source>
</evidence>
<dbReference type="Pfam" id="PF13377">
    <property type="entry name" value="Peripla_BP_3"/>
    <property type="match status" value="1"/>
</dbReference>